<evidence type="ECO:0008006" key="4">
    <source>
        <dbReference type="Google" id="ProtNLM"/>
    </source>
</evidence>
<protein>
    <recommendedName>
        <fullName evidence="4">Enoyl-CoA hydratase</fullName>
    </recommendedName>
</protein>
<proteinExistence type="inferred from homology"/>
<dbReference type="RefSeq" id="WP_345611961.1">
    <property type="nucleotide sequence ID" value="NZ_BAABJV010000003.1"/>
</dbReference>
<dbReference type="Proteomes" id="UP001501147">
    <property type="component" value="Unassembled WGS sequence"/>
</dbReference>
<dbReference type="InterPro" id="IPR029045">
    <property type="entry name" value="ClpP/crotonase-like_dom_sf"/>
</dbReference>
<evidence type="ECO:0000313" key="3">
    <source>
        <dbReference type="Proteomes" id="UP001501147"/>
    </source>
</evidence>
<keyword evidence="3" id="KW-1185">Reference proteome</keyword>
<evidence type="ECO:0000313" key="2">
    <source>
        <dbReference type="EMBL" id="GAA4771591.1"/>
    </source>
</evidence>
<sequence length="277" mass="29718">MDLGGLEEAVGRPCRDVRVGYRGARLTVTLARPDRRNSLTPGTLQELGAALDLAERTEDCRLVVLEGSDGYFCTGMDLDDAAGSGQEDGTGPDLRAGAEAYYRLLDRLTRLGRMVVSHVDGQVVGGGVGLVAASDLVYATERSRFSLPEALWGLLPCSVLPFLIRRTGFQPAYTMALSTLPVTARQAAACRLVDEVLDDPGDVLRRLQFRASRVDPATVAALKDYARRLGTGGEDTERLAVDEFVTLMSDPRVRQRIRGFVTGPGAPPASPPRATGT</sequence>
<name>A0ABP9A0P4_9ACTN</name>
<gene>
    <name evidence="2" type="ORF">GCM10023329_18680</name>
</gene>
<accession>A0ABP9A0P4</accession>
<comment type="caution">
    <text evidence="2">The sequence shown here is derived from an EMBL/GenBank/DDBJ whole genome shotgun (WGS) entry which is preliminary data.</text>
</comment>
<reference evidence="3" key="1">
    <citation type="journal article" date="2019" name="Int. J. Syst. Evol. Microbiol.">
        <title>The Global Catalogue of Microorganisms (GCM) 10K type strain sequencing project: providing services to taxonomists for standard genome sequencing and annotation.</title>
        <authorList>
            <consortium name="The Broad Institute Genomics Platform"/>
            <consortium name="The Broad Institute Genome Sequencing Center for Infectious Disease"/>
            <person name="Wu L."/>
            <person name="Ma J."/>
        </authorList>
    </citation>
    <scope>NUCLEOTIDE SEQUENCE [LARGE SCALE GENOMIC DNA]</scope>
    <source>
        <strain evidence="3">JCM 18324</strain>
    </source>
</reference>
<dbReference type="CDD" id="cd06558">
    <property type="entry name" value="crotonase-like"/>
    <property type="match status" value="1"/>
</dbReference>
<dbReference type="SUPFAM" id="SSF52096">
    <property type="entry name" value="ClpP/crotonase"/>
    <property type="match status" value="1"/>
</dbReference>
<organism evidence="2 3">
    <name type="scientific">Streptomyces sanyensis</name>
    <dbReference type="NCBI Taxonomy" id="568869"/>
    <lineage>
        <taxon>Bacteria</taxon>
        <taxon>Bacillati</taxon>
        <taxon>Actinomycetota</taxon>
        <taxon>Actinomycetes</taxon>
        <taxon>Kitasatosporales</taxon>
        <taxon>Streptomycetaceae</taxon>
        <taxon>Streptomyces</taxon>
    </lineage>
</organism>
<dbReference type="Pfam" id="PF00378">
    <property type="entry name" value="ECH_1"/>
    <property type="match status" value="1"/>
</dbReference>
<comment type="similarity">
    <text evidence="1">Belongs to the enoyl-CoA hydratase/isomerase family.</text>
</comment>
<dbReference type="PANTHER" id="PTHR42964">
    <property type="entry name" value="ENOYL-COA HYDRATASE"/>
    <property type="match status" value="1"/>
</dbReference>
<dbReference type="Gene3D" id="3.90.226.10">
    <property type="entry name" value="2-enoyl-CoA Hydratase, Chain A, domain 1"/>
    <property type="match status" value="1"/>
</dbReference>
<evidence type="ECO:0000256" key="1">
    <source>
        <dbReference type="ARBA" id="ARBA00005254"/>
    </source>
</evidence>
<dbReference type="InterPro" id="IPR051683">
    <property type="entry name" value="Enoyl-CoA_Hydratase/Isomerase"/>
</dbReference>
<dbReference type="PANTHER" id="PTHR42964:SF1">
    <property type="entry name" value="POLYKETIDE BIOSYNTHESIS ENOYL-COA HYDRATASE PKSH-RELATED"/>
    <property type="match status" value="1"/>
</dbReference>
<dbReference type="EMBL" id="BAABJV010000003">
    <property type="protein sequence ID" value="GAA4771591.1"/>
    <property type="molecule type" value="Genomic_DNA"/>
</dbReference>
<dbReference type="InterPro" id="IPR001753">
    <property type="entry name" value="Enoyl-CoA_hydra/iso"/>
</dbReference>
<dbReference type="Gene3D" id="6.10.30.40">
    <property type="match status" value="1"/>
</dbReference>